<organism evidence="2 3">
    <name type="scientific">Nocardioides conyzicola</name>
    <dbReference type="NCBI Taxonomy" id="1651781"/>
    <lineage>
        <taxon>Bacteria</taxon>
        <taxon>Bacillati</taxon>
        <taxon>Actinomycetota</taxon>
        <taxon>Actinomycetes</taxon>
        <taxon>Propionibacteriales</taxon>
        <taxon>Nocardioidaceae</taxon>
        <taxon>Nocardioides</taxon>
    </lineage>
</organism>
<dbReference type="SUPFAM" id="SSF75011">
    <property type="entry name" value="3-carboxy-cis,cis-mucoante lactonizing enzyme"/>
    <property type="match status" value="1"/>
</dbReference>
<feature type="transmembrane region" description="Helical" evidence="1">
    <location>
        <begin position="361"/>
        <end position="383"/>
    </location>
</feature>
<keyword evidence="1" id="KW-0472">Membrane</keyword>
<dbReference type="RefSeq" id="WP_345521053.1">
    <property type="nucleotide sequence ID" value="NZ_BAABKM010000002.1"/>
</dbReference>
<accession>A0ABP8X7I0</accession>
<proteinExistence type="predicted"/>
<evidence type="ECO:0000256" key="1">
    <source>
        <dbReference type="SAM" id="Phobius"/>
    </source>
</evidence>
<dbReference type="EMBL" id="BAABKM010000002">
    <property type="protein sequence ID" value="GAA4702350.1"/>
    <property type="molecule type" value="Genomic_DNA"/>
</dbReference>
<dbReference type="Proteomes" id="UP001499974">
    <property type="component" value="Unassembled WGS sequence"/>
</dbReference>
<keyword evidence="1" id="KW-1133">Transmembrane helix</keyword>
<protein>
    <recommendedName>
        <fullName evidence="4">WD40 repeat domain-containing protein</fullName>
    </recommendedName>
</protein>
<dbReference type="Pfam" id="PF07676">
    <property type="entry name" value="PD40"/>
    <property type="match status" value="1"/>
</dbReference>
<dbReference type="InterPro" id="IPR015943">
    <property type="entry name" value="WD40/YVTN_repeat-like_dom_sf"/>
</dbReference>
<evidence type="ECO:0008006" key="4">
    <source>
        <dbReference type="Google" id="ProtNLM"/>
    </source>
</evidence>
<sequence length="390" mass="41590">MTLHDELQRIADRAPVADVPDDTWSRARDAHRRNVALLVAGIAAVLALVAGAVAWVPGHVDPPVADTDSLGVPDHLYAVPERMEARDNDGGWMRDEVTDDPTVVGIGAAAWVTNGGLPVVVGASDGAYHLLDLPDFVGNNWSSAVGLGAPTIALAPDGRHLAYSYAVFGPDAATAPIPTGIRVVDLTTGARREIPVPGKEGTAIRQIEWSPDGSWLAFTGTPQDTWTEMSMGSRGPAVLGRIPPGRERAQVRDIGNDQAPMSVDDRGTVQWQNGKIHVWGPGSPDPDDLESVGHLSDGRPVVFVEDTVDFLGVWSEDGLRSLTTLDPGVGSDVTVATDLMPPEHPTVERPEPSWPWSEERLSITIGLGVAAVIAACLGLRWVVRRYRSAR</sequence>
<evidence type="ECO:0000313" key="2">
    <source>
        <dbReference type="EMBL" id="GAA4702350.1"/>
    </source>
</evidence>
<dbReference type="InterPro" id="IPR011659">
    <property type="entry name" value="WD40"/>
</dbReference>
<dbReference type="Gene3D" id="2.130.10.10">
    <property type="entry name" value="YVTN repeat-like/Quinoprotein amine dehydrogenase"/>
    <property type="match status" value="1"/>
</dbReference>
<gene>
    <name evidence="2" type="ORF">GCM10023349_19450</name>
</gene>
<keyword evidence="3" id="KW-1185">Reference proteome</keyword>
<reference evidence="3" key="1">
    <citation type="journal article" date="2019" name="Int. J. Syst. Evol. Microbiol.">
        <title>The Global Catalogue of Microorganisms (GCM) 10K type strain sequencing project: providing services to taxonomists for standard genome sequencing and annotation.</title>
        <authorList>
            <consortium name="The Broad Institute Genomics Platform"/>
            <consortium name="The Broad Institute Genome Sequencing Center for Infectious Disease"/>
            <person name="Wu L."/>
            <person name="Ma J."/>
        </authorList>
    </citation>
    <scope>NUCLEOTIDE SEQUENCE [LARGE SCALE GENOMIC DNA]</scope>
    <source>
        <strain evidence="3">JCM 18531</strain>
    </source>
</reference>
<comment type="caution">
    <text evidence="2">The sequence shown here is derived from an EMBL/GenBank/DDBJ whole genome shotgun (WGS) entry which is preliminary data.</text>
</comment>
<evidence type="ECO:0000313" key="3">
    <source>
        <dbReference type="Proteomes" id="UP001499974"/>
    </source>
</evidence>
<name>A0ABP8X7I0_9ACTN</name>
<keyword evidence="1" id="KW-0812">Transmembrane</keyword>
<feature type="transmembrane region" description="Helical" evidence="1">
    <location>
        <begin position="35"/>
        <end position="56"/>
    </location>
</feature>